<name>A0A6M0H4G1_9CLOT</name>
<dbReference type="SUPFAM" id="SSF101386">
    <property type="entry name" value="all-alpha NTP pyrophosphatases"/>
    <property type="match status" value="1"/>
</dbReference>
<dbReference type="InterPro" id="IPR007538">
    <property type="entry name" value="dATP/dGTP_dipphydrolase_MazZ"/>
</dbReference>
<dbReference type="Gene3D" id="1.10.287.1080">
    <property type="entry name" value="MazG-like"/>
    <property type="match status" value="1"/>
</dbReference>
<evidence type="ECO:0000259" key="1">
    <source>
        <dbReference type="Pfam" id="PF04447"/>
    </source>
</evidence>
<reference evidence="2 3" key="1">
    <citation type="submission" date="2020-02" db="EMBL/GenBank/DDBJ databases">
        <title>Genome assembly of a novel Clostridium senegalense strain.</title>
        <authorList>
            <person name="Gupta T.B."/>
            <person name="Jauregui R."/>
            <person name="Maclean P."/>
            <person name="Nawarathana A."/>
            <person name="Brightwell G."/>
        </authorList>
    </citation>
    <scope>NUCLEOTIDE SEQUENCE [LARGE SCALE GENOMIC DNA]</scope>
    <source>
        <strain evidence="2 3">AGRFS4</strain>
    </source>
</reference>
<organism evidence="2 3">
    <name type="scientific">Clostridium senegalense</name>
    <dbReference type="NCBI Taxonomy" id="1465809"/>
    <lineage>
        <taxon>Bacteria</taxon>
        <taxon>Bacillati</taxon>
        <taxon>Bacillota</taxon>
        <taxon>Clostridia</taxon>
        <taxon>Eubacteriales</taxon>
        <taxon>Clostridiaceae</taxon>
        <taxon>Clostridium</taxon>
    </lineage>
</organism>
<keyword evidence="3" id="KW-1185">Reference proteome</keyword>
<protein>
    <submittedName>
        <fullName evidence="2">DUF550 domain-containing protein</fullName>
    </submittedName>
</protein>
<dbReference type="Pfam" id="PF04447">
    <property type="entry name" value="dATP-dGTP_PPHyd"/>
    <property type="match status" value="1"/>
</dbReference>
<dbReference type="EMBL" id="JAAGPU010000014">
    <property type="protein sequence ID" value="NEU04973.1"/>
    <property type="molecule type" value="Genomic_DNA"/>
</dbReference>
<dbReference type="Proteomes" id="UP000481872">
    <property type="component" value="Unassembled WGS sequence"/>
</dbReference>
<proteinExistence type="predicted"/>
<feature type="domain" description="dATP/dGTP diphosphohydrolase MazZ" evidence="1">
    <location>
        <begin position="38"/>
        <end position="113"/>
    </location>
</feature>
<sequence length="121" mass="14265">MDILSLKDIQNIQKELQDKHKEKWHALTPEYGRSCLLWMMEEFGEIVSVIKKCGENDIMNNATVRNAFIEEFVDVMMFINDALLCYGISAEELSSAYIKKYHKNMGRNWDEEHANYLQEIK</sequence>
<gene>
    <name evidence="2" type="ORF">G3M99_08920</name>
</gene>
<evidence type="ECO:0000313" key="2">
    <source>
        <dbReference type="EMBL" id="NEU04973.1"/>
    </source>
</evidence>
<dbReference type="AlphaFoldDB" id="A0A6M0H4G1"/>
<comment type="caution">
    <text evidence="2">The sequence shown here is derived from an EMBL/GenBank/DDBJ whole genome shotgun (WGS) entry which is preliminary data.</text>
</comment>
<dbReference type="RefSeq" id="WP_199869903.1">
    <property type="nucleotide sequence ID" value="NZ_JAAGPU010000014.1"/>
</dbReference>
<evidence type="ECO:0000313" key="3">
    <source>
        <dbReference type="Proteomes" id="UP000481872"/>
    </source>
</evidence>
<accession>A0A6M0H4G1</accession>